<comment type="subcellular location">
    <subcellularLocation>
        <location evidence="1">Membrane</location>
        <topology evidence="1">Multi-pass membrane protein</topology>
    </subcellularLocation>
</comment>
<sequence>MTTFVDETTNGLHAPAGARATLEGTTPMYITAAVLSVLLALVALSAGAPKAMLKGDVSAGLQSHMGLSAGLVRFIGLAEVAAFVGLVMGLFWQPLGIAAAVGFGITMIGAVGFHAKVGDYANPATRGNSMAPIILALVSAATAVTLGLAM</sequence>
<accession>A0A6G4VF91</accession>
<keyword evidence="3 5" id="KW-1133">Transmembrane helix</keyword>
<keyword evidence="2 5" id="KW-0812">Transmembrane</keyword>
<evidence type="ECO:0000256" key="5">
    <source>
        <dbReference type="SAM" id="Phobius"/>
    </source>
</evidence>
<feature type="transmembrane region" description="Helical" evidence="5">
    <location>
        <begin position="70"/>
        <end position="91"/>
    </location>
</feature>
<evidence type="ECO:0000256" key="2">
    <source>
        <dbReference type="ARBA" id="ARBA00022692"/>
    </source>
</evidence>
<dbReference type="GO" id="GO:0016020">
    <property type="term" value="C:membrane"/>
    <property type="evidence" value="ECO:0007669"/>
    <property type="project" value="UniProtKB-SubCell"/>
</dbReference>
<reference evidence="6 7" key="1">
    <citation type="submission" date="2020-02" db="EMBL/GenBank/DDBJ databases">
        <title>Whole-genome analyses of novel actinobacteria.</title>
        <authorList>
            <person name="Sahin N."/>
            <person name="Gencbay T."/>
        </authorList>
    </citation>
    <scope>NUCLEOTIDE SEQUENCE [LARGE SCALE GENOMIC DNA]</scope>
    <source>
        <strain evidence="6 7">HC44</strain>
    </source>
</reference>
<dbReference type="Pfam" id="PF13564">
    <property type="entry name" value="DoxX_2"/>
    <property type="match status" value="1"/>
</dbReference>
<dbReference type="EMBL" id="JAAKZY010000154">
    <property type="protein sequence ID" value="NGO12756.1"/>
    <property type="molecule type" value="Genomic_DNA"/>
</dbReference>
<evidence type="ECO:0000313" key="7">
    <source>
        <dbReference type="Proteomes" id="UP000472335"/>
    </source>
</evidence>
<feature type="transmembrane region" description="Helical" evidence="5">
    <location>
        <begin position="129"/>
        <end position="149"/>
    </location>
</feature>
<keyword evidence="4 5" id="KW-0472">Membrane</keyword>
<feature type="transmembrane region" description="Helical" evidence="5">
    <location>
        <begin position="28"/>
        <end position="49"/>
    </location>
</feature>
<evidence type="ECO:0000313" key="6">
    <source>
        <dbReference type="EMBL" id="NGO12756.1"/>
    </source>
</evidence>
<feature type="transmembrane region" description="Helical" evidence="5">
    <location>
        <begin position="97"/>
        <end position="117"/>
    </location>
</feature>
<gene>
    <name evidence="6" type="ORF">G5C60_35375</name>
</gene>
<dbReference type="InterPro" id="IPR032808">
    <property type="entry name" value="DoxX"/>
</dbReference>
<organism evidence="6 7">
    <name type="scientific">Streptomyces scabichelini</name>
    <dbReference type="NCBI Taxonomy" id="2711217"/>
    <lineage>
        <taxon>Bacteria</taxon>
        <taxon>Bacillati</taxon>
        <taxon>Actinomycetota</taxon>
        <taxon>Actinomycetes</taxon>
        <taxon>Kitasatosporales</taxon>
        <taxon>Streptomycetaceae</taxon>
        <taxon>Streptomyces</taxon>
    </lineage>
</organism>
<name>A0A6G4VF91_9ACTN</name>
<dbReference type="RefSeq" id="WP_165265494.1">
    <property type="nucleotide sequence ID" value="NZ_JAAKZY010000154.1"/>
</dbReference>
<protein>
    <submittedName>
        <fullName evidence="6">DoxX family protein</fullName>
    </submittedName>
</protein>
<evidence type="ECO:0000256" key="1">
    <source>
        <dbReference type="ARBA" id="ARBA00004141"/>
    </source>
</evidence>
<dbReference type="AlphaFoldDB" id="A0A6G4VF91"/>
<keyword evidence="7" id="KW-1185">Reference proteome</keyword>
<comment type="caution">
    <text evidence="6">The sequence shown here is derived from an EMBL/GenBank/DDBJ whole genome shotgun (WGS) entry which is preliminary data.</text>
</comment>
<proteinExistence type="predicted"/>
<evidence type="ECO:0000256" key="3">
    <source>
        <dbReference type="ARBA" id="ARBA00022989"/>
    </source>
</evidence>
<dbReference type="Proteomes" id="UP000472335">
    <property type="component" value="Unassembled WGS sequence"/>
</dbReference>
<evidence type="ECO:0000256" key="4">
    <source>
        <dbReference type="ARBA" id="ARBA00023136"/>
    </source>
</evidence>